<feature type="domain" description="5'-Nucleotidase C-terminal" evidence="5">
    <location>
        <begin position="1106"/>
        <end position="1258"/>
    </location>
</feature>
<dbReference type="PRINTS" id="PR01607">
    <property type="entry name" value="APYRASEFAMLY"/>
</dbReference>
<feature type="signal peptide" evidence="3">
    <location>
        <begin position="1"/>
        <end position="32"/>
    </location>
</feature>
<dbReference type="RefSeq" id="WP_203863794.1">
    <property type="nucleotide sequence ID" value="NZ_BONW01000001.1"/>
</dbReference>
<name>A0ABQ4DSI5_9ACTN</name>
<dbReference type="SUPFAM" id="SSF55816">
    <property type="entry name" value="5'-nucleotidase (syn. UDP-sugar hydrolase), C-terminal domain"/>
    <property type="match status" value="1"/>
</dbReference>
<evidence type="ECO:0008006" key="9">
    <source>
        <dbReference type="Google" id="ProtNLM"/>
    </source>
</evidence>
<dbReference type="PANTHER" id="PTHR42834:SF1">
    <property type="entry name" value="ENDONUCLEASE_EXONUCLEASE_PHOSPHATASE FAMILY PROTEIN (AFU_ORTHOLOGUE AFUA_3G09210)"/>
    <property type="match status" value="1"/>
</dbReference>
<dbReference type="InterPro" id="IPR029052">
    <property type="entry name" value="Metallo-depent_PP-like"/>
</dbReference>
<dbReference type="Gene3D" id="3.60.10.10">
    <property type="entry name" value="Endonuclease/exonuclease/phosphatase"/>
    <property type="match status" value="1"/>
</dbReference>
<evidence type="ECO:0000259" key="5">
    <source>
        <dbReference type="Pfam" id="PF02872"/>
    </source>
</evidence>
<evidence type="ECO:0000313" key="7">
    <source>
        <dbReference type="EMBL" id="GIG85067.1"/>
    </source>
</evidence>
<dbReference type="SUPFAM" id="SSF56300">
    <property type="entry name" value="Metallo-dependent phosphatases"/>
    <property type="match status" value="1"/>
</dbReference>
<organism evidence="7 8">
    <name type="scientific">Plantactinospora endophytica</name>
    <dbReference type="NCBI Taxonomy" id="673535"/>
    <lineage>
        <taxon>Bacteria</taxon>
        <taxon>Bacillati</taxon>
        <taxon>Actinomycetota</taxon>
        <taxon>Actinomycetes</taxon>
        <taxon>Micromonosporales</taxon>
        <taxon>Micromonosporaceae</taxon>
        <taxon>Plantactinospora</taxon>
    </lineage>
</organism>
<dbReference type="CDD" id="cd04486">
    <property type="entry name" value="YhcR_OBF_like"/>
    <property type="match status" value="1"/>
</dbReference>
<evidence type="ECO:0000259" key="6">
    <source>
        <dbReference type="Pfam" id="PF03372"/>
    </source>
</evidence>
<dbReference type="InterPro" id="IPR005135">
    <property type="entry name" value="Endo/exonuclease/phosphatase"/>
</dbReference>
<accession>A0ABQ4DSI5</accession>
<dbReference type="NCBIfam" id="NF033681">
    <property type="entry name" value="ExeM_NucH_DNase"/>
    <property type="match status" value="1"/>
</dbReference>
<comment type="caution">
    <text evidence="7">The sequence shown here is derived from an EMBL/GenBank/DDBJ whole genome shotgun (WGS) entry which is preliminary data.</text>
</comment>
<dbReference type="Gene3D" id="3.60.21.10">
    <property type="match status" value="1"/>
</dbReference>
<dbReference type="Proteomes" id="UP000646749">
    <property type="component" value="Unassembled WGS sequence"/>
</dbReference>
<dbReference type="EMBL" id="BONW01000001">
    <property type="protein sequence ID" value="GIG85067.1"/>
    <property type="molecule type" value="Genomic_DNA"/>
</dbReference>
<dbReference type="InterPro" id="IPR006179">
    <property type="entry name" value="5_nucleotidase/apyrase"/>
</dbReference>
<feature type="compositionally biased region" description="Polar residues" evidence="2">
    <location>
        <begin position="629"/>
        <end position="639"/>
    </location>
</feature>
<dbReference type="Pfam" id="PF02872">
    <property type="entry name" value="5_nucleotid_C"/>
    <property type="match status" value="1"/>
</dbReference>
<gene>
    <name evidence="7" type="ORF">Pen02_00030</name>
</gene>
<dbReference type="Gene3D" id="3.90.780.10">
    <property type="entry name" value="5'-Nucleotidase, C-terminal domain"/>
    <property type="match status" value="1"/>
</dbReference>
<feature type="domain" description="Calcineurin-like phosphoesterase" evidence="4">
    <location>
        <begin position="788"/>
        <end position="1013"/>
    </location>
</feature>
<evidence type="ECO:0000259" key="4">
    <source>
        <dbReference type="Pfam" id="PF00149"/>
    </source>
</evidence>
<dbReference type="InterPro" id="IPR036907">
    <property type="entry name" value="5'-Nucleotdase_C_sf"/>
</dbReference>
<reference evidence="7 8" key="1">
    <citation type="submission" date="2021-01" db="EMBL/GenBank/DDBJ databases">
        <title>Whole genome shotgun sequence of Plantactinospora endophytica NBRC 110450.</title>
        <authorList>
            <person name="Komaki H."/>
            <person name="Tamura T."/>
        </authorList>
    </citation>
    <scope>NUCLEOTIDE SEQUENCE [LARGE SCALE GENOMIC DNA]</scope>
    <source>
        <strain evidence="7 8">NBRC 110450</strain>
    </source>
</reference>
<dbReference type="InterPro" id="IPR004843">
    <property type="entry name" value="Calcineurin-like_PHP"/>
</dbReference>
<feature type="region of interest" description="Disordered" evidence="2">
    <location>
        <begin position="629"/>
        <end position="651"/>
    </location>
</feature>
<keyword evidence="8" id="KW-1185">Reference proteome</keyword>
<feature type="region of interest" description="Disordered" evidence="2">
    <location>
        <begin position="174"/>
        <end position="200"/>
    </location>
</feature>
<dbReference type="Pfam" id="PF03372">
    <property type="entry name" value="Exo_endo_phos"/>
    <property type="match status" value="1"/>
</dbReference>
<dbReference type="CDD" id="cd10283">
    <property type="entry name" value="MnuA_DNase1-like"/>
    <property type="match status" value="1"/>
</dbReference>
<feature type="region of interest" description="Disordered" evidence="2">
    <location>
        <begin position="443"/>
        <end position="469"/>
    </location>
</feature>
<protein>
    <recommendedName>
        <fullName evidence="9">Multifunctional nuclease/2',3'-cyclic-nucleotide 2'-phosphodiesterase/5'-nucleotidase/3'-nucleotidase</fullName>
    </recommendedName>
</protein>
<keyword evidence="1 3" id="KW-0732">Signal</keyword>
<feature type="domain" description="Endonuclease/exonuclease/phosphatase" evidence="6">
    <location>
        <begin position="480"/>
        <end position="767"/>
    </location>
</feature>
<feature type="chain" id="PRO_5046023658" description="Multifunctional nuclease/2',3'-cyclic-nucleotide 2'-phosphodiesterase/5'-nucleotidase/3'-nucleotidase" evidence="3">
    <location>
        <begin position="33"/>
        <end position="1460"/>
    </location>
</feature>
<dbReference type="SUPFAM" id="SSF56219">
    <property type="entry name" value="DNase I-like"/>
    <property type="match status" value="1"/>
</dbReference>
<dbReference type="InterPro" id="IPR008334">
    <property type="entry name" value="5'-Nucleotdase_C"/>
</dbReference>
<sequence length="1460" mass="148939">MRRNRRGRSLKALGVLLTSGALGVTSGVAAFAAEPAATPFLSEIHYDNVGTDTGEAIEVEAPAGTDLTGWQLVLYNGNNGAPYNTRTLSGTVPAAGVVVATYPTDGIQNGSPDAVALVAPDGTVAEFLSYEGGMTGVGGPANGQAATDIGVAEGSATPVGQSLQRIDGTWRAPAQNSFGARNSGGGDPDPDPDPVGCDTPVSHTIAQVQGTGDATPLAGTRVTVEGVVTGDHRTGGYNGIYLQTAGSGGRTPAAGTASDGIFVYLTSNAANHPSVALGDRVRVSGNASEFNGLTQVSIGAKTDVQVCEQGVALPSPVALSLPLDVPARESVESMLVAPVGQYTVAEVYNTNRYGEVVLAAGDRAAVIPTDIARPGTDAARNAAAANKLARLLVDDGRTTNLADAGLLPPYLAPGSPLRVGDSVEAFGPTVLSYGFNEWRLQPTTPVSADTPPAARTSFKVTNPRTPAPGDVGGDLKVGAFNVLNYFVHFGGDARGAADEAALAKQEAKIVSAINALGADVVALQEIENSVRFDAADPQKALKRLVAALNTAAGAGTWDYVRTPAELPAAAQQDFITTAIIFKPAKAQPKGASRSVNDEAVWFNAREPIAQTFTAGATTFTVVANHLKSKSSSDSATGDNADSGDGQGAFNGDRVRQARALTAFVDRLKTDSGSDQVLLLGDFNAYTQEDPMKVLYDAGYVDLNDAGKASYVFGGESGSLDHAVASASLKERVTGVDVWQINSHESYAFQYDGHPAFFAENPYRASDHNPIVVGLETGATGPVDLQLLSVNDFHGRLESPGNAPDGRPVGGAAQVAGLVNQLRAENPNTAFVSGGDNIGASTFISAIDEDNPTIDALNKIGVAASAVGNHEFDKGIADLTGRVADRADFPLLGANVYRGDERALPAYSVSTVGGIRVGFVGVVTEQTGSLVSPDGIAGISFREPVAEANAVAAQLKDGNPANGEADVVVLLAHEGAATENINSAEALANDPVFGKFTRADATIDVIFSGHTHQPYAFEVPIPGTDKLRPVVQAEDYGKRLGKVELTFDPATGAVTAADAALVDVVGAPQDPAVAEIVAAAKARAQELGQRPLGSITADIRRAYNEAGNEDRGKESVLGNFIADVQLAGTSAAGRGGAQIAFMNPGGLRADLLHAPDGVVTYSEAFAVQPFANDVVTKTYTGAQLKQVLEQQWQPAGASRPVLWLGVSKGFSYTYDPAAAQGARITSMSLNGTPISPTGSYRLTVNSFLASGGDNFAALAGGTDRVTTGDNDLTMLTDYLADNSPVTADPAPRSAVGQPGPECTTTITGRHSRPLTVFSGLTCLENATVGGPVTVLPGASLIATGGSIAGPVTATGAELLTLSGTTVSGPVSVVAATGEVLVEKGRVGGPVSLALNSGGVRLDTVNVGGPVSLLGNSGSEPLVVAGNTIGGPLACAANTPAPGNDGRPNTVRGPAAGQCARL</sequence>
<dbReference type="PANTHER" id="PTHR42834">
    <property type="entry name" value="ENDONUCLEASE/EXONUCLEASE/PHOSPHATASE FAMILY PROTEIN (AFU_ORTHOLOGUE AFUA_3G09210)"/>
    <property type="match status" value="1"/>
</dbReference>
<evidence type="ECO:0000256" key="2">
    <source>
        <dbReference type="SAM" id="MobiDB-lite"/>
    </source>
</evidence>
<proteinExistence type="predicted"/>
<evidence type="ECO:0000256" key="3">
    <source>
        <dbReference type="SAM" id="SignalP"/>
    </source>
</evidence>
<evidence type="ECO:0000313" key="8">
    <source>
        <dbReference type="Proteomes" id="UP000646749"/>
    </source>
</evidence>
<dbReference type="Pfam" id="PF00149">
    <property type="entry name" value="Metallophos"/>
    <property type="match status" value="1"/>
</dbReference>
<dbReference type="InterPro" id="IPR047971">
    <property type="entry name" value="ExeM-like"/>
</dbReference>
<dbReference type="InterPro" id="IPR036691">
    <property type="entry name" value="Endo/exonu/phosph_ase_sf"/>
</dbReference>
<evidence type="ECO:0000256" key="1">
    <source>
        <dbReference type="ARBA" id="ARBA00022729"/>
    </source>
</evidence>
<feature type="region of interest" description="Disordered" evidence="2">
    <location>
        <begin position="1437"/>
        <end position="1456"/>
    </location>
</feature>